<keyword evidence="2" id="KW-1185">Reference proteome</keyword>
<feature type="region of interest" description="Disordered" evidence="1">
    <location>
        <begin position="117"/>
        <end position="163"/>
    </location>
</feature>
<dbReference type="GO" id="GO:0005737">
    <property type="term" value="C:cytoplasm"/>
    <property type="evidence" value="ECO:0007669"/>
    <property type="project" value="TreeGrafter"/>
</dbReference>
<dbReference type="PANTHER" id="PTHR15510">
    <property type="entry name" value="SPERM-ASSOCIATED ANTIGEN 8"/>
    <property type="match status" value="1"/>
</dbReference>
<dbReference type="GeneID" id="106981297"/>
<dbReference type="GO" id="GO:0008017">
    <property type="term" value="F:microtubule binding"/>
    <property type="evidence" value="ECO:0007669"/>
    <property type="project" value="InterPro"/>
</dbReference>
<proteinExistence type="predicted"/>
<dbReference type="GO" id="GO:0045944">
    <property type="term" value="P:positive regulation of transcription by RNA polymerase II"/>
    <property type="evidence" value="ECO:0007669"/>
    <property type="project" value="TreeGrafter"/>
</dbReference>
<organism evidence="2 3">
    <name type="scientific">Acinonyx jubatus</name>
    <name type="common">Cheetah</name>
    <dbReference type="NCBI Taxonomy" id="32536"/>
    <lineage>
        <taxon>Eukaryota</taxon>
        <taxon>Metazoa</taxon>
        <taxon>Chordata</taxon>
        <taxon>Craniata</taxon>
        <taxon>Vertebrata</taxon>
        <taxon>Euteleostomi</taxon>
        <taxon>Mammalia</taxon>
        <taxon>Eutheria</taxon>
        <taxon>Laurasiatheria</taxon>
        <taxon>Carnivora</taxon>
        <taxon>Feliformia</taxon>
        <taxon>Felidae</taxon>
        <taxon>Felinae</taxon>
        <taxon>Acinonyx</taxon>
    </lineage>
</organism>
<dbReference type="InterPro" id="IPR026124">
    <property type="entry name" value="Sperm-assoc_Ag8"/>
</dbReference>
<evidence type="ECO:0000256" key="1">
    <source>
        <dbReference type="SAM" id="MobiDB-lite"/>
    </source>
</evidence>
<dbReference type="KEGG" id="aju:106981297"/>
<accession>A0A6J0A1Y3</accession>
<sequence length="475" mass="51246">METAQSTEGSRGRSLDVQPGTEGLGSTSEPFSSDGHPITALAAATTAAAAFSTDKATVLSAKTPACHSEPNLLMNHSSDSLLGDPCTGASFTHSIGHGKLGIEPIYVSHIAQDPCTAKDLSSSPGPILGSSSGPCHGSGQDTGPDSGPGPATDAGPSPGCGHDCEPSPYNLPSFRTPQADLVPNYASWNHYCHWEPRKQPWKFLQVSEPGARGHWKTPEVEGKCKVPNETLPRGHSLLYNWEEERATNHLDQVPSMQDGSESFFFRHGHQGLLTLQLQSPMSFSTTQKDSYQPPRNCHQPTRGKREAMLEMLLRHQICKEVQAEQEATRKQFEVESVTHHDYRKELVQAGPPAPTKPHDYRREQPETFWIQRAPQLPVCKGVRSRGKQGGGRGCSVLAWCRAGSVLILAFLQGVSSIKTLDTPFRKNCSFSTPVPLSLGQPLPYEPENYSHQLGEISSLVCQGGGQGGGMGGTTI</sequence>
<evidence type="ECO:0000313" key="3">
    <source>
        <dbReference type="RefSeq" id="XP_014934948.1"/>
    </source>
</evidence>
<dbReference type="Proteomes" id="UP001652583">
    <property type="component" value="Chromosome D4"/>
</dbReference>
<dbReference type="RefSeq" id="XP_014934948.1">
    <property type="nucleotide sequence ID" value="XM_015079462.3"/>
</dbReference>
<dbReference type="CTD" id="26206"/>
<dbReference type="PANTHER" id="PTHR15510:SF5">
    <property type="entry name" value="SPERM-ASSOCIATED ANTIGEN 8"/>
    <property type="match status" value="1"/>
</dbReference>
<dbReference type="GO" id="GO:0005634">
    <property type="term" value="C:nucleus"/>
    <property type="evidence" value="ECO:0007669"/>
    <property type="project" value="TreeGrafter"/>
</dbReference>
<evidence type="ECO:0000313" key="2">
    <source>
        <dbReference type="Proteomes" id="UP001652583"/>
    </source>
</evidence>
<name>A0A6J0A1Y3_ACIJB</name>
<gene>
    <name evidence="3" type="primary">SPAG8</name>
</gene>
<dbReference type="Pfam" id="PF22584">
    <property type="entry name" value="CFAP143"/>
    <property type="match status" value="2"/>
</dbReference>
<feature type="region of interest" description="Disordered" evidence="1">
    <location>
        <begin position="1"/>
        <end position="37"/>
    </location>
</feature>
<feature type="compositionally biased region" description="Low complexity" evidence="1">
    <location>
        <begin position="120"/>
        <end position="134"/>
    </location>
</feature>
<protein>
    <submittedName>
        <fullName evidence="3">Sperm-associated antigen 8 isoform X1</fullName>
    </submittedName>
</protein>
<reference evidence="3" key="1">
    <citation type="submission" date="2025-08" db="UniProtKB">
        <authorList>
            <consortium name="RefSeq"/>
        </authorList>
    </citation>
    <scope>IDENTIFICATION</scope>
    <source>
        <tissue evidence="3">Blood</tissue>
    </source>
</reference>
<dbReference type="OrthoDB" id="2120499at2759"/>
<dbReference type="AlphaFoldDB" id="A0A6J0A1Y3"/>